<dbReference type="EMBL" id="CP022188">
    <property type="protein sequence ID" value="AWI79606.1"/>
    <property type="molecule type" value="Genomic_DNA"/>
</dbReference>
<reference evidence="6 7" key="1">
    <citation type="submission" date="2017-06" db="EMBL/GenBank/DDBJ databases">
        <title>Azoarcus sp. TSNA42 complete genome sequence.</title>
        <authorList>
            <person name="Woo J.-H."/>
            <person name="Kim H.-S."/>
        </authorList>
    </citation>
    <scope>NUCLEOTIDE SEQUENCE [LARGE SCALE GENOMIC DNA]</scope>
    <source>
        <strain evidence="6 7">TSNA42</strain>
    </source>
</reference>
<dbReference type="RefSeq" id="WP_108972578.1">
    <property type="nucleotide sequence ID" value="NZ_CP022188.1"/>
</dbReference>
<dbReference type="InterPro" id="IPR036388">
    <property type="entry name" value="WH-like_DNA-bd_sf"/>
</dbReference>
<gene>
    <name evidence="6" type="ORF">CEW87_09615</name>
</gene>
<dbReference type="PANTHER" id="PTHR30579">
    <property type="entry name" value="TRANSCRIPTIONAL REGULATOR"/>
    <property type="match status" value="1"/>
</dbReference>
<dbReference type="PANTHER" id="PTHR30579:SF8">
    <property type="entry name" value="HTH-TYPE TRANSCRIPTIONAL REGULATOR HDFR"/>
    <property type="match status" value="1"/>
</dbReference>
<accession>A0A2U8H362</accession>
<keyword evidence="3" id="KW-0238">DNA-binding</keyword>
<feature type="domain" description="HTH lysR-type" evidence="5">
    <location>
        <begin position="1"/>
        <end position="58"/>
    </location>
</feature>
<evidence type="ECO:0000313" key="6">
    <source>
        <dbReference type="EMBL" id="AWI79606.1"/>
    </source>
</evidence>
<dbReference type="InterPro" id="IPR036390">
    <property type="entry name" value="WH_DNA-bd_sf"/>
</dbReference>
<evidence type="ECO:0000256" key="4">
    <source>
        <dbReference type="ARBA" id="ARBA00023163"/>
    </source>
</evidence>
<evidence type="ECO:0000256" key="2">
    <source>
        <dbReference type="ARBA" id="ARBA00023015"/>
    </source>
</evidence>
<dbReference type="PRINTS" id="PR00039">
    <property type="entry name" value="HTHLYSR"/>
</dbReference>
<evidence type="ECO:0000256" key="1">
    <source>
        <dbReference type="ARBA" id="ARBA00009437"/>
    </source>
</evidence>
<dbReference type="Pfam" id="PF00126">
    <property type="entry name" value="HTH_1"/>
    <property type="match status" value="1"/>
</dbReference>
<dbReference type="FunFam" id="1.10.10.10:FF:000001">
    <property type="entry name" value="LysR family transcriptional regulator"/>
    <property type="match status" value="1"/>
</dbReference>
<evidence type="ECO:0000259" key="5">
    <source>
        <dbReference type="PROSITE" id="PS50931"/>
    </source>
</evidence>
<dbReference type="Gene3D" id="1.10.10.10">
    <property type="entry name" value="Winged helix-like DNA-binding domain superfamily/Winged helix DNA-binding domain"/>
    <property type="match status" value="1"/>
</dbReference>
<dbReference type="GO" id="GO:0003700">
    <property type="term" value="F:DNA-binding transcription factor activity"/>
    <property type="evidence" value="ECO:0007669"/>
    <property type="project" value="InterPro"/>
</dbReference>
<dbReference type="OrthoDB" id="464481at2"/>
<dbReference type="InterPro" id="IPR050176">
    <property type="entry name" value="LTTR"/>
</dbReference>
<evidence type="ECO:0000256" key="3">
    <source>
        <dbReference type="ARBA" id="ARBA00023125"/>
    </source>
</evidence>
<keyword evidence="2" id="KW-0805">Transcription regulation</keyword>
<evidence type="ECO:0000313" key="7">
    <source>
        <dbReference type="Proteomes" id="UP000244902"/>
    </source>
</evidence>
<dbReference type="SUPFAM" id="SSF53850">
    <property type="entry name" value="Periplasmic binding protein-like II"/>
    <property type="match status" value="1"/>
</dbReference>
<dbReference type="GO" id="GO:0003677">
    <property type="term" value="F:DNA binding"/>
    <property type="evidence" value="ECO:0007669"/>
    <property type="project" value="UniProtKB-KW"/>
</dbReference>
<name>A0A2U8H362_9RHOO</name>
<dbReference type="PROSITE" id="PS50931">
    <property type="entry name" value="HTH_LYSR"/>
    <property type="match status" value="1"/>
</dbReference>
<sequence length="310" mass="34260">MDIDLLRTFVEVHRLRHFGAAAESLHVTQAAVSARIKQLEALLGARLFDRTRRDVRITPEGHRFLHSADLIISEWRRARHIVGKDGVETPQLSIAGSLRLWDIFLQDGWLHALRRARPDIALTVETGAPEILISRLFDGLLDVVVMLEPPRIELMTETRLTQIDLFLVSTSPGQTATEALGKGYVMIDWGQAFEVEHRERFPEAPAPMTTVSNSAMALAYLKAIGGAAFLPGRVIQPEVDAGNLFVVKDTVPISRGVYGIYLNRNPKLPVILEALDVLNAGQRISVAGFGTADEILEDASQGHKPSSRIE</sequence>
<dbReference type="Pfam" id="PF03466">
    <property type="entry name" value="LysR_substrate"/>
    <property type="match status" value="1"/>
</dbReference>
<dbReference type="InterPro" id="IPR005119">
    <property type="entry name" value="LysR_subst-bd"/>
</dbReference>
<organism evidence="6 7">
    <name type="scientific">Parazoarcus communis</name>
    <dbReference type="NCBI Taxonomy" id="41977"/>
    <lineage>
        <taxon>Bacteria</taxon>
        <taxon>Pseudomonadati</taxon>
        <taxon>Pseudomonadota</taxon>
        <taxon>Betaproteobacteria</taxon>
        <taxon>Rhodocyclales</taxon>
        <taxon>Zoogloeaceae</taxon>
        <taxon>Parazoarcus</taxon>
    </lineage>
</organism>
<proteinExistence type="inferred from homology"/>
<keyword evidence="4" id="KW-0804">Transcription</keyword>
<protein>
    <recommendedName>
        <fullName evidence="5">HTH lysR-type domain-containing protein</fullName>
    </recommendedName>
</protein>
<dbReference type="SUPFAM" id="SSF46785">
    <property type="entry name" value="Winged helix' DNA-binding domain"/>
    <property type="match status" value="1"/>
</dbReference>
<comment type="similarity">
    <text evidence="1">Belongs to the LysR transcriptional regulatory family.</text>
</comment>
<dbReference type="Gene3D" id="3.40.190.10">
    <property type="entry name" value="Periplasmic binding protein-like II"/>
    <property type="match status" value="2"/>
</dbReference>
<dbReference type="InterPro" id="IPR000847">
    <property type="entry name" value="LysR_HTH_N"/>
</dbReference>
<dbReference type="Proteomes" id="UP000244902">
    <property type="component" value="Chromosome"/>
</dbReference>
<dbReference type="AlphaFoldDB" id="A0A2U8H362"/>